<dbReference type="InterPro" id="IPR003661">
    <property type="entry name" value="HisK_dim/P_dom"/>
</dbReference>
<keyword evidence="4" id="KW-0808">Transferase</keyword>
<reference evidence="8" key="1">
    <citation type="submission" date="2020-08" db="EMBL/GenBank/DDBJ databases">
        <title>Genome public.</title>
        <authorList>
            <person name="Liu C."/>
            <person name="Sun Q."/>
        </authorList>
    </citation>
    <scope>NUCLEOTIDE SEQUENCE</scope>
    <source>
        <strain evidence="8">NSJ-42</strain>
    </source>
</reference>
<dbReference type="GO" id="GO:0005886">
    <property type="term" value="C:plasma membrane"/>
    <property type="evidence" value="ECO:0007669"/>
    <property type="project" value="TreeGrafter"/>
</dbReference>
<dbReference type="GO" id="GO:0004721">
    <property type="term" value="F:phosphoprotein phosphatase activity"/>
    <property type="evidence" value="ECO:0007669"/>
    <property type="project" value="TreeGrafter"/>
</dbReference>
<dbReference type="Pfam" id="PF00512">
    <property type="entry name" value="HisKA"/>
    <property type="match status" value="1"/>
</dbReference>
<feature type="domain" description="Signal transduction histidine kinase dimerisation/phosphoacceptor" evidence="7">
    <location>
        <begin position="1"/>
        <end position="68"/>
    </location>
</feature>
<accession>A0A8I0DMK8</accession>
<protein>
    <recommendedName>
        <fullName evidence="2">histidine kinase</fullName>
        <ecNumber evidence="2">2.7.13.3</ecNumber>
    </recommendedName>
</protein>
<gene>
    <name evidence="8" type="ORF">H8R92_03090</name>
</gene>
<dbReference type="AlphaFoldDB" id="A0A8I0DMK8"/>
<proteinExistence type="predicted"/>
<dbReference type="GO" id="GO:0016036">
    <property type="term" value="P:cellular response to phosphate starvation"/>
    <property type="evidence" value="ECO:0007669"/>
    <property type="project" value="TreeGrafter"/>
</dbReference>
<dbReference type="EMBL" id="JACOOQ010000003">
    <property type="protein sequence ID" value="MBC5639429.1"/>
    <property type="molecule type" value="Genomic_DNA"/>
</dbReference>
<name>A0A8I0DMK8_9CLOT</name>
<dbReference type="Gene3D" id="1.10.287.130">
    <property type="match status" value="1"/>
</dbReference>
<comment type="catalytic activity">
    <reaction evidence="1">
        <text>ATP + protein L-histidine = ADP + protein N-phospho-L-histidine.</text>
        <dbReference type="EC" id="2.7.13.3"/>
    </reaction>
</comment>
<evidence type="ECO:0000313" key="9">
    <source>
        <dbReference type="Proteomes" id="UP000662088"/>
    </source>
</evidence>
<dbReference type="CDD" id="cd00082">
    <property type="entry name" value="HisKA"/>
    <property type="match status" value="1"/>
</dbReference>
<evidence type="ECO:0000256" key="3">
    <source>
        <dbReference type="ARBA" id="ARBA00022553"/>
    </source>
</evidence>
<dbReference type="SUPFAM" id="SSF47384">
    <property type="entry name" value="Homodimeric domain of signal transducing histidine kinase"/>
    <property type="match status" value="1"/>
</dbReference>
<dbReference type="GO" id="GO:0000155">
    <property type="term" value="F:phosphorelay sensor kinase activity"/>
    <property type="evidence" value="ECO:0007669"/>
    <property type="project" value="InterPro"/>
</dbReference>
<dbReference type="InterPro" id="IPR036097">
    <property type="entry name" value="HisK_dim/P_sf"/>
</dbReference>
<evidence type="ECO:0000259" key="7">
    <source>
        <dbReference type="SMART" id="SM00388"/>
    </source>
</evidence>
<evidence type="ECO:0000256" key="4">
    <source>
        <dbReference type="ARBA" id="ARBA00022679"/>
    </source>
</evidence>
<evidence type="ECO:0000256" key="1">
    <source>
        <dbReference type="ARBA" id="ARBA00000085"/>
    </source>
</evidence>
<evidence type="ECO:0000256" key="5">
    <source>
        <dbReference type="ARBA" id="ARBA00022777"/>
    </source>
</evidence>
<evidence type="ECO:0000256" key="6">
    <source>
        <dbReference type="ARBA" id="ARBA00023012"/>
    </source>
</evidence>
<keyword evidence="6" id="KW-0902">Two-component regulatory system</keyword>
<evidence type="ECO:0000313" key="8">
    <source>
        <dbReference type="EMBL" id="MBC5639429.1"/>
    </source>
</evidence>
<organism evidence="8 9">
    <name type="scientific">Clostridium lentum</name>
    <dbReference type="NCBI Taxonomy" id="2763037"/>
    <lineage>
        <taxon>Bacteria</taxon>
        <taxon>Bacillati</taxon>
        <taxon>Bacillota</taxon>
        <taxon>Clostridia</taxon>
        <taxon>Eubacteriales</taxon>
        <taxon>Clostridiaceae</taxon>
        <taxon>Clostridium</taxon>
    </lineage>
</organism>
<comment type="caution">
    <text evidence="8">The sequence shown here is derived from an EMBL/GenBank/DDBJ whole genome shotgun (WGS) entry which is preliminary data.</text>
</comment>
<keyword evidence="5" id="KW-0418">Kinase</keyword>
<keyword evidence="9" id="KW-1185">Reference proteome</keyword>
<evidence type="ECO:0000256" key="2">
    <source>
        <dbReference type="ARBA" id="ARBA00012438"/>
    </source>
</evidence>
<dbReference type="EC" id="2.7.13.3" evidence="2"/>
<dbReference type="InterPro" id="IPR050351">
    <property type="entry name" value="BphY/WalK/GraS-like"/>
</dbReference>
<keyword evidence="3" id="KW-0597">Phosphoprotein</keyword>
<dbReference type="SMART" id="SM00388">
    <property type="entry name" value="HisKA"/>
    <property type="match status" value="1"/>
</dbReference>
<dbReference type="PANTHER" id="PTHR45453:SF1">
    <property type="entry name" value="PHOSPHATE REGULON SENSOR PROTEIN PHOR"/>
    <property type="match status" value="1"/>
</dbReference>
<sequence length="84" mass="9800">MLKDIISDISHQLKTPLAALISYNDILKNHESMSVEDKNMFIEFTSKQLDRMEWLITTLLKYARIESNVVKYNKDTIPLNNRGT</sequence>
<dbReference type="Proteomes" id="UP000662088">
    <property type="component" value="Unassembled WGS sequence"/>
</dbReference>
<dbReference type="PANTHER" id="PTHR45453">
    <property type="entry name" value="PHOSPHATE REGULON SENSOR PROTEIN PHOR"/>
    <property type="match status" value="1"/>
</dbReference>